<dbReference type="EMBL" id="QOVN01000003">
    <property type="protein sequence ID" value="RXG29699.1"/>
    <property type="molecule type" value="Genomic_DNA"/>
</dbReference>
<dbReference type="InterPro" id="IPR023210">
    <property type="entry name" value="NADP_OxRdtase_dom"/>
</dbReference>
<accession>A0A1M5YZA6</accession>
<feature type="binding site" evidence="5">
    <location>
        <position position="120"/>
    </location>
    <ligand>
        <name>substrate</name>
    </ligand>
</feature>
<comment type="similarity">
    <text evidence="1">Belongs to the aldo/keto reductase family.</text>
</comment>
<evidence type="ECO:0000259" key="7">
    <source>
        <dbReference type="Pfam" id="PF00248"/>
    </source>
</evidence>
<dbReference type="InterPro" id="IPR020471">
    <property type="entry name" value="AKR"/>
</dbReference>
<proteinExistence type="inferred from homology"/>
<reference evidence="10" key="1">
    <citation type="submission" date="2016-11" db="EMBL/GenBank/DDBJ databases">
        <authorList>
            <person name="Varghese N."/>
            <person name="Submissions S."/>
        </authorList>
    </citation>
    <scope>NUCLEOTIDE SEQUENCE [LARGE SCALE GENOMIC DNA]</scope>
    <source>
        <strain evidence="10">DSM 19859</strain>
    </source>
</reference>
<name>A0A1M5YZA6_9FLAO</name>
<dbReference type="CDD" id="cd19157">
    <property type="entry name" value="AKR_AKR5G1-3"/>
    <property type="match status" value="1"/>
</dbReference>
<feature type="site" description="Lowers pKa of active site Tyr" evidence="6">
    <location>
        <position position="87"/>
    </location>
</feature>
<evidence type="ECO:0000313" key="8">
    <source>
        <dbReference type="EMBL" id="RXG29699.1"/>
    </source>
</evidence>
<organism evidence="9 10">
    <name type="scientific">Leeuwenhoekiella palythoae</name>
    <dbReference type="NCBI Taxonomy" id="573501"/>
    <lineage>
        <taxon>Bacteria</taxon>
        <taxon>Pseudomonadati</taxon>
        <taxon>Bacteroidota</taxon>
        <taxon>Flavobacteriia</taxon>
        <taxon>Flavobacteriales</taxon>
        <taxon>Flavobacteriaceae</taxon>
        <taxon>Leeuwenhoekiella</taxon>
    </lineage>
</organism>
<sequence>MSITTVNKEITNLQGTWELSNGVRMPYFGLGVWKAEDGKEVINAVKWALAAGYRHIDTAKAYDNEEGVGKAIKESGIPREDIFLTSKLWNSDQGYEATLEAFEKTLSRLDTDYLDLYLIHWPVEGKYKDTWRALEKLYKDGKIKAIGVSNFLEHHLKDLMQDAEIKPMVDQLEFHPWLVQKDLQKFCKENGIQYEAWSPLMQGKAFKNETLKQLGEKYSKSPAHIVLRWDLQNGVITIPKSTSKDHIESNAAIFDFELTEEDMQTINALDKHERIGPDPDNFDF</sequence>
<dbReference type="RefSeq" id="WP_128755698.1">
    <property type="nucleotide sequence ID" value="NZ_FQXT01000004.1"/>
</dbReference>
<dbReference type="AlphaFoldDB" id="A0A1M5YZA6"/>
<dbReference type="PANTHER" id="PTHR43827">
    <property type="entry name" value="2,5-DIKETO-D-GLUCONIC ACID REDUCTASE"/>
    <property type="match status" value="1"/>
</dbReference>
<reference evidence="9" key="2">
    <citation type="submission" date="2016-11" db="EMBL/GenBank/DDBJ databases">
        <authorList>
            <person name="Jaros S."/>
            <person name="Januszkiewicz K."/>
            <person name="Wedrychowicz H."/>
        </authorList>
    </citation>
    <scope>NUCLEOTIDE SEQUENCE [LARGE SCALE GENOMIC DNA]</scope>
    <source>
        <strain evidence="9">DSM 19859</strain>
    </source>
</reference>
<feature type="domain" description="NADP-dependent oxidoreductase" evidence="7">
    <location>
        <begin position="29"/>
        <end position="270"/>
    </location>
</feature>
<evidence type="ECO:0000256" key="3">
    <source>
        <dbReference type="ARBA" id="ARBA00023002"/>
    </source>
</evidence>
<keyword evidence="11" id="KW-1185">Reference proteome</keyword>
<feature type="active site" description="Proton donor" evidence="4">
    <location>
        <position position="62"/>
    </location>
</feature>
<dbReference type="Proteomes" id="UP000184240">
    <property type="component" value="Unassembled WGS sequence"/>
</dbReference>
<dbReference type="PIRSF" id="PIRSF000097">
    <property type="entry name" value="AKR"/>
    <property type="match status" value="1"/>
</dbReference>
<dbReference type="PANTHER" id="PTHR43827:SF3">
    <property type="entry name" value="NADP-DEPENDENT OXIDOREDUCTASE DOMAIN-CONTAINING PROTEIN"/>
    <property type="match status" value="1"/>
</dbReference>
<dbReference type="PROSITE" id="PS00798">
    <property type="entry name" value="ALDOKETO_REDUCTASE_1"/>
    <property type="match status" value="1"/>
</dbReference>
<evidence type="ECO:0000256" key="2">
    <source>
        <dbReference type="ARBA" id="ARBA00022857"/>
    </source>
</evidence>
<keyword evidence="3" id="KW-0560">Oxidoreductase</keyword>
<dbReference type="Gene3D" id="3.20.20.100">
    <property type="entry name" value="NADP-dependent oxidoreductase domain"/>
    <property type="match status" value="1"/>
</dbReference>
<evidence type="ECO:0000313" key="10">
    <source>
        <dbReference type="Proteomes" id="UP000184240"/>
    </source>
</evidence>
<dbReference type="Pfam" id="PF00248">
    <property type="entry name" value="Aldo_ket_red"/>
    <property type="match status" value="1"/>
</dbReference>
<dbReference type="GO" id="GO:0016616">
    <property type="term" value="F:oxidoreductase activity, acting on the CH-OH group of donors, NAD or NADP as acceptor"/>
    <property type="evidence" value="ECO:0007669"/>
    <property type="project" value="UniProtKB-ARBA"/>
</dbReference>
<dbReference type="STRING" id="573501.SAMN04487999_2524"/>
<dbReference type="FunFam" id="3.20.20.100:FF:000015">
    <property type="entry name" value="Oxidoreductase, aldo/keto reductase family"/>
    <property type="match status" value="1"/>
</dbReference>
<evidence type="ECO:0000256" key="5">
    <source>
        <dbReference type="PIRSR" id="PIRSR000097-2"/>
    </source>
</evidence>
<dbReference type="SUPFAM" id="SSF51430">
    <property type="entry name" value="NAD(P)-linked oxidoreductase"/>
    <property type="match status" value="1"/>
</dbReference>
<evidence type="ECO:0000256" key="1">
    <source>
        <dbReference type="ARBA" id="ARBA00007905"/>
    </source>
</evidence>
<reference evidence="8 11" key="3">
    <citation type="submission" date="2018-07" db="EMBL/GenBank/DDBJ databases">
        <title>Leeuwenhoekiella genomics.</title>
        <authorList>
            <person name="Tahon G."/>
            <person name="Willems A."/>
        </authorList>
    </citation>
    <scope>NUCLEOTIDE SEQUENCE [LARGE SCALE GENOMIC DNA]</scope>
    <source>
        <strain evidence="8 11">LMG 24856</strain>
    </source>
</reference>
<evidence type="ECO:0000256" key="6">
    <source>
        <dbReference type="PIRSR" id="PIRSR000097-3"/>
    </source>
</evidence>
<dbReference type="PROSITE" id="PS00062">
    <property type="entry name" value="ALDOKETO_REDUCTASE_2"/>
    <property type="match status" value="1"/>
</dbReference>
<protein>
    <submittedName>
        <fullName evidence="8 9">Aldo/keto reductase</fullName>
    </submittedName>
</protein>
<evidence type="ECO:0000256" key="4">
    <source>
        <dbReference type="PIRSR" id="PIRSR000097-1"/>
    </source>
</evidence>
<dbReference type="PRINTS" id="PR00069">
    <property type="entry name" value="ALDKETRDTASE"/>
</dbReference>
<keyword evidence="2" id="KW-0521">NADP</keyword>
<dbReference type="EMBL" id="FQXT01000004">
    <property type="protein sequence ID" value="SHI17295.1"/>
    <property type="molecule type" value="Genomic_DNA"/>
</dbReference>
<dbReference type="InterPro" id="IPR036812">
    <property type="entry name" value="NAD(P)_OxRdtase_dom_sf"/>
</dbReference>
<evidence type="ECO:0000313" key="9">
    <source>
        <dbReference type="EMBL" id="SHI17295.1"/>
    </source>
</evidence>
<evidence type="ECO:0000313" key="11">
    <source>
        <dbReference type="Proteomes" id="UP000290037"/>
    </source>
</evidence>
<dbReference type="OrthoDB" id="9804790at2"/>
<dbReference type="InterPro" id="IPR018170">
    <property type="entry name" value="Aldo/ket_reductase_CS"/>
</dbReference>
<dbReference type="Proteomes" id="UP000290037">
    <property type="component" value="Unassembled WGS sequence"/>
</dbReference>
<gene>
    <name evidence="8" type="ORF">DSM01_1801</name>
    <name evidence="9" type="ORF">SAMN04487999_2524</name>
</gene>
<dbReference type="InterPro" id="IPR044500">
    <property type="entry name" value="AKR5G"/>
</dbReference>